<dbReference type="Proteomes" id="UP000031982">
    <property type="component" value="Unassembled WGS sequence"/>
</dbReference>
<protein>
    <submittedName>
        <fullName evidence="1">Uncharacterized protein</fullName>
    </submittedName>
</protein>
<organism evidence="1 2">
    <name type="scientific">Bacillus badius</name>
    <dbReference type="NCBI Taxonomy" id="1455"/>
    <lineage>
        <taxon>Bacteria</taxon>
        <taxon>Bacillati</taxon>
        <taxon>Bacillota</taxon>
        <taxon>Bacilli</taxon>
        <taxon>Bacillales</taxon>
        <taxon>Bacillaceae</taxon>
        <taxon>Pseudobacillus</taxon>
    </lineage>
</organism>
<dbReference type="EMBL" id="JXLP01000009">
    <property type="protein sequence ID" value="KIL78793.1"/>
    <property type="molecule type" value="Genomic_DNA"/>
</dbReference>
<name>A0ABR5AVM8_BACBA</name>
<proteinExistence type="predicted"/>
<sequence length="48" mass="5138">MSPALLPKSRPSFFSMEAAAEKSGPQEYALLGPLFLLSSSFAALAYFP</sequence>
<comment type="caution">
    <text evidence="1">The sequence shown here is derived from an EMBL/GenBank/DDBJ whole genome shotgun (WGS) entry which is preliminary data.</text>
</comment>
<accession>A0ABR5AVM8</accession>
<evidence type="ECO:0000313" key="1">
    <source>
        <dbReference type="EMBL" id="KIL78793.1"/>
    </source>
</evidence>
<reference evidence="1 2" key="1">
    <citation type="submission" date="2015-01" db="EMBL/GenBank/DDBJ databases">
        <title>Genome Assembly of Bacillus badius MTCC 1458.</title>
        <authorList>
            <person name="Verma A."/>
            <person name="Khatri I."/>
            <person name="Mual P."/>
            <person name="Subramanian S."/>
            <person name="Krishnamurthi S."/>
        </authorList>
    </citation>
    <scope>NUCLEOTIDE SEQUENCE [LARGE SCALE GENOMIC DNA]</scope>
    <source>
        <strain evidence="1 2">MTCC 1458</strain>
    </source>
</reference>
<keyword evidence="2" id="KW-1185">Reference proteome</keyword>
<evidence type="ECO:0000313" key="2">
    <source>
        <dbReference type="Proteomes" id="UP000031982"/>
    </source>
</evidence>
<gene>
    <name evidence="1" type="ORF">SD77_4473</name>
</gene>